<dbReference type="InterPro" id="IPR050155">
    <property type="entry name" value="HAD-like_hydrolase_sf"/>
</dbReference>
<evidence type="ECO:0000313" key="2">
    <source>
        <dbReference type="Proteomes" id="UP000051184"/>
    </source>
</evidence>
<dbReference type="GO" id="GO:0005829">
    <property type="term" value="C:cytosol"/>
    <property type="evidence" value="ECO:0007669"/>
    <property type="project" value="TreeGrafter"/>
</dbReference>
<dbReference type="AlphaFoldDB" id="A0A0P1IMU2"/>
<dbReference type="Proteomes" id="UP000051184">
    <property type="component" value="Unassembled WGS sequence"/>
</dbReference>
<dbReference type="Pfam" id="PF13419">
    <property type="entry name" value="HAD_2"/>
    <property type="match status" value="1"/>
</dbReference>
<dbReference type="GO" id="GO:0006281">
    <property type="term" value="P:DNA repair"/>
    <property type="evidence" value="ECO:0007669"/>
    <property type="project" value="TreeGrafter"/>
</dbReference>
<proteinExistence type="predicted"/>
<accession>A0A0P1IMU2</accession>
<organism evidence="1 2">
    <name type="scientific">Cognatishimia activa</name>
    <dbReference type="NCBI Taxonomy" id="1715691"/>
    <lineage>
        <taxon>Bacteria</taxon>
        <taxon>Pseudomonadati</taxon>
        <taxon>Pseudomonadota</taxon>
        <taxon>Alphaproteobacteria</taxon>
        <taxon>Rhodobacterales</taxon>
        <taxon>Paracoccaceae</taxon>
        <taxon>Cognatishimia</taxon>
    </lineage>
</organism>
<dbReference type="InterPro" id="IPR023198">
    <property type="entry name" value="PGP-like_dom2"/>
</dbReference>
<dbReference type="EMBL" id="CYUE01000003">
    <property type="protein sequence ID" value="CUK24841.1"/>
    <property type="molecule type" value="Genomic_DNA"/>
</dbReference>
<reference evidence="2" key="1">
    <citation type="submission" date="2015-09" db="EMBL/GenBank/DDBJ databases">
        <authorList>
            <person name="Rodrigo-Torres Lidia"/>
            <person name="Arahal R.David."/>
        </authorList>
    </citation>
    <scope>NUCLEOTIDE SEQUENCE [LARGE SCALE GENOMIC DNA]</scope>
    <source>
        <strain evidence="2">CECT 5114</strain>
    </source>
</reference>
<dbReference type="OrthoDB" id="9793014at2"/>
<gene>
    <name evidence="1" type="primary">gph_1</name>
    <name evidence="1" type="ORF">TA5114_00628</name>
</gene>
<name>A0A0P1IMU2_9RHOB</name>
<keyword evidence="1" id="KW-0378">Hydrolase</keyword>
<dbReference type="InterPro" id="IPR006439">
    <property type="entry name" value="HAD-SF_hydro_IA"/>
</dbReference>
<dbReference type="SUPFAM" id="SSF56784">
    <property type="entry name" value="HAD-like"/>
    <property type="match status" value="1"/>
</dbReference>
<dbReference type="SFLD" id="SFLDS00003">
    <property type="entry name" value="Haloacid_Dehalogenase"/>
    <property type="match status" value="1"/>
</dbReference>
<dbReference type="InterPro" id="IPR023214">
    <property type="entry name" value="HAD_sf"/>
</dbReference>
<dbReference type="NCBIfam" id="TIGR01549">
    <property type="entry name" value="HAD-SF-IA-v1"/>
    <property type="match status" value="1"/>
</dbReference>
<dbReference type="PANTHER" id="PTHR43434:SF24">
    <property type="entry name" value="HYDROLASE-RELATED"/>
    <property type="match status" value="1"/>
</dbReference>
<dbReference type="SFLD" id="SFLDG01135">
    <property type="entry name" value="C1.5.6:_HAD__Beta-PGM__Phospha"/>
    <property type="match status" value="1"/>
</dbReference>
<dbReference type="PANTHER" id="PTHR43434">
    <property type="entry name" value="PHOSPHOGLYCOLATE PHOSPHATASE"/>
    <property type="match status" value="1"/>
</dbReference>
<evidence type="ECO:0000313" key="1">
    <source>
        <dbReference type="EMBL" id="CUK24841.1"/>
    </source>
</evidence>
<dbReference type="InterPro" id="IPR041492">
    <property type="entry name" value="HAD_2"/>
</dbReference>
<dbReference type="EC" id="3.1.3.18" evidence="1"/>
<dbReference type="RefSeq" id="WP_058313858.1">
    <property type="nucleotide sequence ID" value="NZ_CYTO01000003.1"/>
</dbReference>
<keyword evidence="2" id="KW-1185">Reference proteome</keyword>
<dbReference type="Gene3D" id="1.10.150.240">
    <property type="entry name" value="Putative phosphatase, domain 2"/>
    <property type="match status" value="1"/>
</dbReference>
<dbReference type="InterPro" id="IPR036412">
    <property type="entry name" value="HAD-like_sf"/>
</dbReference>
<sequence length="223" mass="24151">MSDLKLVVFDVDGTLIDSQGLIMAAMTLGFETQGLAAPAREDVLPLVGLSLEIIMPRLASAQSPAVHAELVDGYKNAFMELRKRGTPQDDMPLFDGALAAVSGLHAQPETLLGIATGKSRRGLDKVLQAYDMERYFFTQQVADHHPSKPHPSMLSACLADTGVSADQAVMIGDTSFDMDMAKAAGFKAIGVSWGYHDRNELAAADIVIDRFTDLENALEELWR</sequence>
<dbReference type="SFLD" id="SFLDG01129">
    <property type="entry name" value="C1.5:_HAD__Beta-PGM__Phosphata"/>
    <property type="match status" value="1"/>
</dbReference>
<dbReference type="STRING" id="1715691.TA5113_00163"/>
<protein>
    <submittedName>
        <fullName evidence="1">Phosphoglycolate phosphatase</fullName>
        <ecNumber evidence="1">3.1.3.18</ecNumber>
    </submittedName>
</protein>
<dbReference type="Gene3D" id="3.40.50.1000">
    <property type="entry name" value="HAD superfamily/HAD-like"/>
    <property type="match status" value="1"/>
</dbReference>
<dbReference type="GO" id="GO:0008967">
    <property type="term" value="F:phosphoglycolate phosphatase activity"/>
    <property type="evidence" value="ECO:0007669"/>
    <property type="project" value="UniProtKB-EC"/>
</dbReference>